<keyword evidence="1" id="KW-0175">Coiled coil</keyword>
<evidence type="ECO:0000256" key="2">
    <source>
        <dbReference type="SAM" id="MobiDB-lite"/>
    </source>
</evidence>
<feature type="region of interest" description="Disordered" evidence="2">
    <location>
        <begin position="251"/>
        <end position="280"/>
    </location>
</feature>
<protein>
    <submittedName>
        <fullName evidence="3">Uncharacterized protein</fullName>
    </submittedName>
</protein>
<comment type="caution">
    <text evidence="3">The sequence shown here is derived from an EMBL/GenBank/DDBJ whole genome shotgun (WGS) entry which is preliminary data.</text>
</comment>
<dbReference type="AlphaFoldDB" id="A0A6L2LNG7"/>
<evidence type="ECO:0000256" key="1">
    <source>
        <dbReference type="SAM" id="Coils"/>
    </source>
</evidence>
<gene>
    <name evidence="3" type="ORF">Tci_035324</name>
</gene>
<name>A0A6L2LNG7_TANCI</name>
<evidence type="ECO:0000313" key="3">
    <source>
        <dbReference type="EMBL" id="GEU63346.1"/>
    </source>
</evidence>
<proteinExistence type="predicted"/>
<feature type="coiled-coil region" evidence="1">
    <location>
        <begin position="85"/>
        <end position="119"/>
    </location>
</feature>
<accession>A0A6L2LNG7</accession>
<reference evidence="3" key="1">
    <citation type="journal article" date="2019" name="Sci. Rep.">
        <title>Draft genome of Tanacetum cinerariifolium, the natural source of mosquito coil.</title>
        <authorList>
            <person name="Yamashiro T."/>
            <person name="Shiraishi A."/>
            <person name="Satake H."/>
            <person name="Nakayama K."/>
        </authorList>
    </citation>
    <scope>NUCLEOTIDE SEQUENCE</scope>
</reference>
<sequence>MAYKTSSSSSSLSLDSEVSTCSKECLKAYATLKEQYDSLTLDFKKSQHDLFSYKAGLQSVEETLVHYKKNKVVFTVKINVLNLEVELKDKVLVEYTTNLEKAEKEKDILKLTLVKLQNSSKSLNTLLEVSDKSKADLGYKELIPKSFVSSSELLEKQDNRSDKGYHEIVDANHKGMFSKEEPKPVKKNSFSPPIIEYWVSESEEEDKPKFQKQVQLSFPKIKFVKAKDQNHSFKKPVKQIQVSNGLGLEKSLTPHLKIGTSSRRSLGEEDASKEDRNLKQWKQRSIFKERDFDVQYMMDANYELAARLRGEEQRRKLLTKS</sequence>
<dbReference type="EMBL" id="BKCJ010004830">
    <property type="protein sequence ID" value="GEU63346.1"/>
    <property type="molecule type" value="Genomic_DNA"/>
</dbReference>
<organism evidence="3">
    <name type="scientific">Tanacetum cinerariifolium</name>
    <name type="common">Dalmatian daisy</name>
    <name type="synonym">Chrysanthemum cinerariifolium</name>
    <dbReference type="NCBI Taxonomy" id="118510"/>
    <lineage>
        <taxon>Eukaryota</taxon>
        <taxon>Viridiplantae</taxon>
        <taxon>Streptophyta</taxon>
        <taxon>Embryophyta</taxon>
        <taxon>Tracheophyta</taxon>
        <taxon>Spermatophyta</taxon>
        <taxon>Magnoliopsida</taxon>
        <taxon>eudicotyledons</taxon>
        <taxon>Gunneridae</taxon>
        <taxon>Pentapetalae</taxon>
        <taxon>asterids</taxon>
        <taxon>campanulids</taxon>
        <taxon>Asterales</taxon>
        <taxon>Asteraceae</taxon>
        <taxon>Asteroideae</taxon>
        <taxon>Anthemideae</taxon>
        <taxon>Anthemidinae</taxon>
        <taxon>Tanacetum</taxon>
    </lineage>
</organism>